<reference evidence="2" key="1">
    <citation type="submission" date="2019-05" db="EMBL/GenBank/DDBJ databases">
        <authorList>
            <person name="Zhang S."/>
            <person name="Liu J."/>
        </authorList>
    </citation>
    <scope>NUCLEOTIDE SEQUENCE [LARGE SCALE GENOMIC DNA]</scope>
</reference>
<accession>A0A8B9X0Y6</accession>
<evidence type="ECO:0000256" key="1">
    <source>
        <dbReference type="SAM" id="Phobius"/>
    </source>
</evidence>
<feature type="transmembrane region" description="Helical" evidence="1">
    <location>
        <begin position="131"/>
        <end position="151"/>
    </location>
</feature>
<evidence type="ECO:0000313" key="3">
    <source>
        <dbReference type="Proteomes" id="UP000694520"/>
    </source>
</evidence>
<dbReference type="Pfam" id="PF15049">
    <property type="entry name" value="DUF4534"/>
    <property type="match status" value="1"/>
</dbReference>
<keyword evidence="1" id="KW-0812">Transmembrane</keyword>
<name>A0A8B9X0Y6_BOSMU</name>
<sequence length="153" mass="17644">MWAPPNPAPLPLVGCAGCGRRTNREPESCRPLKPNGDVRGWAHRKSQHEAAALVWHDRQNGLPVVRGLYHHGRGLVPHLEQKYLRRNNCTEQMSQIKNTSILIKVFIICWSLTIVFLLSFITILVSCLLLYSVYAHMHRGLLIYIVWIFFYEL</sequence>
<proteinExistence type="predicted"/>
<reference evidence="2" key="3">
    <citation type="submission" date="2025-09" db="UniProtKB">
        <authorList>
            <consortium name="Ensembl"/>
        </authorList>
    </citation>
    <scope>IDENTIFICATION</scope>
</reference>
<reference evidence="2" key="2">
    <citation type="submission" date="2025-08" db="UniProtKB">
        <authorList>
            <consortium name="Ensembl"/>
        </authorList>
    </citation>
    <scope>IDENTIFICATION</scope>
</reference>
<feature type="transmembrane region" description="Helical" evidence="1">
    <location>
        <begin position="101"/>
        <end position="125"/>
    </location>
</feature>
<dbReference type="PANTHER" id="PTHR34928">
    <property type="entry name" value="TRANSMEMBRANE PROTEIN 217"/>
    <property type="match status" value="1"/>
</dbReference>
<organism evidence="2 3">
    <name type="scientific">Bos mutus grunniens</name>
    <name type="common">Wild yak</name>
    <name type="synonym">Bos grunniens</name>
    <dbReference type="NCBI Taxonomy" id="30521"/>
    <lineage>
        <taxon>Eukaryota</taxon>
        <taxon>Metazoa</taxon>
        <taxon>Chordata</taxon>
        <taxon>Craniata</taxon>
        <taxon>Vertebrata</taxon>
        <taxon>Euteleostomi</taxon>
        <taxon>Mammalia</taxon>
        <taxon>Eutheria</taxon>
        <taxon>Laurasiatheria</taxon>
        <taxon>Artiodactyla</taxon>
        <taxon>Ruminantia</taxon>
        <taxon>Pecora</taxon>
        <taxon>Bovidae</taxon>
        <taxon>Bovinae</taxon>
        <taxon>Bos</taxon>
    </lineage>
</organism>
<dbReference type="AlphaFoldDB" id="A0A8B9X0Y6"/>
<keyword evidence="1" id="KW-0472">Membrane</keyword>
<evidence type="ECO:0000313" key="2">
    <source>
        <dbReference type="Ensembl" id="ENSBGRP00000015553.1"/>
    </source>
</evidence>
<dbReference type="PANTHER" id="PTHR34928:SF2">
    <property type="entry name" value="TRANSMEMBRANE PROTEIN 217"/>
    <property type="match status" value="1"/>
</dbReference>
<dbReference type="Ensembl" id="ENSBGRT00000017938.1">
    <property type="protein sequence ID" value="ENSBGRP00000015553.1"/>
    <property type="gene ID" value="ENSBGRG00000009784.1"/>
</dbReference>
<dbReference type="Proteomes" id="UP000694520">
    <property type="component" value="Chromosome 24"/>
</dbReference>
<keyword evidence="1" id="KW-1133">Transmembrane helix</keyword>
<protein>
    <submittedName>
        <fullName evidence="2">Uncharacterized protein</fullName>
    </submittedName>
</protein>
<dbReference type="InterPro" id="IPR027862">
    <property type="entry name" value="DUF4534"/>
</dbReference>
<keyword evidence="3" id="KW-1185">Reference proteome</keyword>